<reference evidence="1 2" key="1">
    <citation type="submission" date="2019-02" db="EMBL/GenBank/DDBJ databases">
        <title>Deep-cultivation of Planctomycetes and their phenomic and genomic characterization uncovers novel biology.</title>
        <authorList>
            <person name="Wiegand S."/>
            <person name="Jogler M."/>
            <person name="Boedeker C."/>
            <person name="Pinto D."/>
            <person name="Vollmers J."/>
            <person name="Rivas-Marin E."/>
            <person name="Kohn T."/>
            <person name="Peeters S.H."/>
            <person name="Heuer A."/>
            <person name="Rast P."/>
            <person name="Oberbeckmann S."/>
            <person name="Bunk B."/>
            <person name="Jeske O."/>
            <person name="Meyerdierks A."/>
            <person name="Storesund J.E."/>
            <person name="Kallscheuer N."/>
            <person name="Luecker S."/>
            <person name="Lage O.M."/>
            <person name="Pohl T."/>
            <person name="Merkel B.J."/>
            <person name="Hornburger P."/>
            <person name="Mueller R.-W."/>
            <person name="Bruemmer F."/>
            <person name="Labrenz M."/>
            <person name="Spormann A.M."/>
            <person name="Op den Camp H."/>
            <person name="Overmann J."/>
            <person name="Amann R."/>
            <person name="Jetten M.S.M."/>
            <person name="Mascher T."/>
            <person name="Medema M.H."/>
            <person name="Devos D.P."/>
            <person name="Kaster A.-K."/>
            <person name="Ovreas L."/>
            <person name="Rohde M."/>
            <person name="Galperin M.Y."/>
            <person name="Jogler C."/>
        </authorList>
    </citation>
    <scope>NUCLEOTIDE SEQUENCE [LARGE SCALE GENOMIC DNA]</scope>
    <source>
        <strain evidence="1 2">ETA_A8</strain>
    </source>
</reference>
<keyword evidence="2" id="KW-1185">Reference proteome</keyword>
<protein>
    <submittedName>
        <fullName evidence="1">Uncharacterized protein</fullName>
    </submittedName>
</protein>
<accession>A0A517Y6C6</accession>
<dbReference type="Proteomes" id="UP000315017">
    <property type="component" value="Chromosome"/>
</dbReference>
<name>A0A517Y6C6_9BACT</name>
<dbReference type="AlphaFoldDB" id="A0A517Y6C6"/>
<organism evidence="1 2">
    <name type="scientific">Anatilimnocola aggregata</name>
    <dbReference type="NCBI Taxonomy" id="2528021"/>
    <lineage>
        <taxon>Bacteria</taxon>
        <taxon>Pseudomonadati</taxon>
        <taxon>Planctomycetota</taxon>
        <taxon>Planctomycetia</taxon>
        <taxon>Pirellulales</taxon>
        <taxon>Pirellulaceae</taxon>
        <taxon>Anatilimnocola</taxon>
    </lineage>
</organism>
<evidence type="ECO:0000313" key="1">
    <source>
        <dbReference type="EMBL" id="QDU25781.1"/>
    </source>
</evidence>
<sequence>MTKKKRLARLDLASKAERLADEVVAGKWDHIPELKSAPIGSQFALARELERRCPGHTIEVYLEAFGRAWWSKLR</sequence>
<proteinExistence type="predicted"/>
<evidence type="ECO:0000313" key="2">
    <source>
        <dbReference type="Proteomes" id="UP000315017"/>
    </source>
</evidence>
<gene>
    <name evidence="1" type="ORF">ETAA8_08520</name>
</gene>
<dbReference type="KEGG" id="aagg:ETAA8_08520"/>
<dbReference type="EMBL" id="CP036274">
    <property type="protein sequence ID" value="QDU25781.1"/>
    <property type="molecule type" value="Genomic_DNA"/>
</dbReference>